<organism evidence="1 2">
    <name type="scientific">Penicillium cinerascens</name>
    <dbReference type="NCBI Taxonomy" id="70096"/>
    <lineage>
        <taxon>Eukaryota</taxon>
        <taxon>Fungi</taxon>
        <taxon>Dikarya</taxon>
        <taxon>Ascomycota</taxon>
        <taxon>Pezizomycotina</taxon>
        <taxon>Eurotiomycetes</taxon>
        <taxon>Eurotiomycetidae</taxon>
        <taxon>Eurotiales</taxon>
        <taxon>Aspergillaceae</taxon>
        <taxon>Penicillium</taxon>
    </lineage>
</organism>
<dbReference type="EMBL" id="JAPQKR010000015">
    <property type="protein sequence ID" value="KAJ5195372.1"/>
    <property type="molecule type" value="Genomic_DNA"/>
</dbReference>
<sequence length="646" mass="72539">MSSMASSSASRSRASAHSRSFSSSVLTHETLLLSSEVKVDENGWVHSPRRVGGPTLCSLPVLVDRVSDQYNERTGFYSNELHILTEAKAILRTHGITSEQVLALGRRSFTDREPEPIPTVLVMMDHQSVNNNWLIAAKEIHRKLVGEFRGISVEIIDERLNTRMHCYPVERSHSVFEKWERIANAIMYDDLMNRAEWNGISIWRYGSNSDSSENRVTLIVNVQESAVGPFETSRQRIHDVLAAEREENNVDILFLEASFELYAQTPGVPADACTKALKPGVSIGIVNSSAGSSTLGGIVKLRFSNRTPWTPYALTCFHCVFAPEGHRANLLKIPDTERECIAEKDVILTIAFQKVLQNPVQPGDDPAQNFLRVEQPSTVDLNQSIKSTDGEISEIKSEKFMDWKVQADKIALDPSDGFLDEREKGRYNKSQVQIAKLENRKAKFRRYRDKNDLGRLFAGSGFGRIKDSPNRRGISSDQKKSYMDWALIKVNEWRFDREDGKLQGNKPFGYLGTKTDDFMQTGKFDAVYNEKVNVRKSGRSTWITAGKCNELLTYTFKHEQSPGVLGGPRETVTHEWTIKSTNNQPFAEHGDSGAFVYGAQGQVVGILFGGIPTLDVAFMSDIRDVFKDIKEVTGAEDVRIADWTGR</sequence>
<name>A0A9W9JG65_9EURO</name>
<dbReference type="RefSeq" id="XP_058305860.1">
    <property type="nucleotide sequence ID" value="XM_058455872.1"/>
</dbReference>
<dbReference type="InterPro" id="IPR009003">
    <property type="entry name" value="Peptidase_S1_PA"/>
</dbReference>
<accession>A0A9W9JG65</accession>
<dbReference type="Proteomes" id="UP001150904">
    <property type="component" value="Unassembled WGS sequence"/>
</dbReference>
<gene>
    <name evidence="1" type="ORF">N7498_008810</name>
</gene>
<proteinExistence type="predicted"/>
<dbReference type="GeneID" id="83183173"/>
<dbReference type="OrthoDB" id="5424209at2759"/>
<protein>
    <submittedName>
        <fullName evidence="1">Uncharacterized protein</fullName>
    </submittedName>
</protein>
<keyword evidence="2" id="KW-1185">Reference proteome</keyword>
<reference evidence="1" key="2">
    <citation type="journal article" date="2023" name="IMA Fungus">
        <title>Comparative genomic study of the Penicillium genus elucidates a diverse pangenome and 15 lateral gene transfer events.</title>
        <authorList>
            <person name="Petersen C."/>
            <person name="Sorensen T."/>
            <person name="Nielsen M.R."/>
            <person name="Sondergaard T.E."/>
            <person name="Sorensen J.L."/>
            <person name="Fitzpatrick D.A."/>
            <person name="Frisvad J.C."/>
            <person name="Nielsen K.L."/>
        </authorList>
    </citation>
    <scope>NUCLEOTIDE SEQUENCE</scope>
    <source>
        <strain evidence="1">IBT 15544</strain>
    </source>
</reference>
<dbReference type="SUPFAM" id="SSF50494">
    <property type="entry name" value="Trypsin-like serine proteases"/>
    <property type="match status" value="1"/>
</dbReference>
<evidence type="ECO:0000313" key="1">
    <source>
        <dbReference type="EMBL" id="KAJ5195372.1"/>
    </source>
</evidence>
<evidence type="ECO:0000313" key="2">
    <source>
        <dbReference type="Proteomes" id="UP001150904"/>
    </source>
</evidence>
<dbReference type="AlphaFoldDB" id="A0A9W9JG65"/>
<comment type="caution">
    <text evidence="1">The sequence shown here is derived from an EMBL/GenBank/DDBJ whole genome shotgun (WGS) entry which is preliminary data.</text>
</comment>
<reference evidence="1" key="1">
    <citation type="submission" date="2022-12" db="EMBL/GenBank/DDBJ databases">
        <authorList>
            <person name="Petersen C."/>
        </authorList>
    </citation>
    <scope>NUCLEOTIDE SEQUENCE</scope>
    <source>
        <strain evidence="1">IBT 15544</strain>
    </source>
</reference>